<dbReference type="AlphaFoldDB" id="A0A8X6XZF1"/>
<dbReference type="EMBL" id="BMAV01013693">
    <property type="protein sequence ID" value="GFY61557.1"/>
    <property type="molecule type" value="Genomic_DNA"/>
</dbReference>
<dbReference type="Proteomes" id="UP000886998">
    <property type="component" value="Unassembled WGS sequence"/>
</dbReference>
<evidence type="ECO:0000313" key="2">
    <source>
        <dbReference type="Proteomes" id="UP000886998"/>
    </source>
</evidence>
<reference evidence="1" key="1">
    <citation type="submission" date="2020-08" db="EMBL/GenBank/DDBJ databases">
        <title>Multicomponent nature underlies the extraordinary mechanical properties of spider dragline silk.</title>
        <authorList>
            <person name="Kono N."/>
            <person name="Nakamura H."/>
            <person name="Mori M."/>
            <person name="Yoshida Y."/>
            <person name="Ohtoshi R."/>
            <person name="Malay A.D."/>
            <person name="Moran D.A.P."/>
            <person name="Tomita M."/>
            <person name="Numata K."/>
            <person name="Arakawa K."/>
        </authorList>
    </citation>
    <scope>NUCLEOTIDE SEQUENCE</scope>
</reference>
<accession>A0A8X6XZF1</accession>
<name>A0A8X6XZF1_9ARAC</name>
<organism evidence="1 2">
    <name type="scientific">Trichonephila inaurata madagascariensis</name>
    <dbReference type="NCBI Taxonomy" id="2747483"/>
    <lineage>
        <taxon>Eukaryota</taxon>
        <taxon>Metazoa</taxon>
        <taxon>Ecdysozoa</taxon>
        <taxon>Arthropoda</taxon>
        <taxon>Chelicerata</taxon>
        <taxon>Arachnida</taxon>
        <taxon>Araneae</taxon>
        <taxon>Araneomorphae</taxon>
        <taxon>Entelegynae</taxon>
        <taxon>Araneoidea</taxon>
        <taxon>Nephilidae</taxon>
        <taxon>Trichonephila</taxon>
        <taxon>Trichonephila inaurata</taxon>
    </lineage>
</organism>
<protein>
    <submittedName>
        <fullName evidence="1">Uncharacterized protein</fullName>
    </submittedName>
</protein>
<sequence>MNSMILSFQMNWDSAYNTPMVVADRGRFHKSCIIHHHKRFSAFVMTLNAIVIHSKGCDSEKEMLSQWVCNTEPKRTAKLQARKNFSLSEFGETFDSTLIRESLQETVAVTDSLSTSNPKAIRGLFRLYSCNVSHQLPTKTRKKNVRVTRKQKGKREKCRQKSISQPIQYFFGFHHFSRWFEALDDDMCVKRRNVKRAVCRRD</sequence>
<comment type="caution">
    <text evidence="1">The sequence shown here is derived from an EMBL/GenBank/DDBJ whole genome shotgun (WGS) entry which is preliminary data.</text>
</comment>
<gene>
    <name evidence="1" type="ORF">TNIN_169411</name>
</gene>
<proteinExistence type="predicted"/>
<keyword evidence="2" id="KW-1185">Reference proteome</keyword>
<evidence type="ECO:0000313" key="1">
    <source>
        <dbReference type="EMBL" id="GFY61557.1"/>
    </source>
</evidence>